<evidence type="ECO:0000313" key="4">
    <source>
        <dbReference type="Proteomes" id="UP000321547"/>
    </source>
</evidence>
<proteinExistence type="predicted"/>
<dbReference type="AlphaFoldDB" id="A0A1I5RQD9"/>
<evidence type="ECO:0000313" key="2">
    <source>
        <dbReference type="EMBL" id="SFP60738.1"/>
    </source>
</evidence>
<dbReference type="RefSeq" id="WP_261766454.1">
    <property type="nucleotide sequence ID" value="NZ_BJWI01000034.1"/>
</dbReference>
<sequence length="41" mass="4721">MRQGLFVLFLMLILAFFVIGFQSEQHQESYGDQTITVLADI</sequence>
<reference evidence="2 3" key="1">
    <citation type="submission" date="2016-10" db="EMBL/GenBank/DDBJ databases">
        <authorList>
            <person name="de Groot N.N."/>
        </authorList>
    </citation>
    <scope>NUCLEOTIDE SEQUENCE [LARGE SCALE GENOMIC DNA]</scope>
    <source>
        <strain evidence="2 3">DSM 17073</strain>
    </source>
</reference>
<name>A0A1I5RQD9_9BACI</name>
<reference evidence="1 4" key="2">
    <citation type="submission" date="2019-07" db="EMBL/GenBank/DDBJ databases">
        <title>Whole genome shotgun sequence of Halolactibacillus halophilus NBRC 100868.</title>
        <authorList>
            <person name="Hosoyama A."/>
            <person name="Uohara A."/>
            <person name="Ohji S."/>
            <person name="Ichikawa N."/>
        </authorList>
    </citation>
    <scope>NUCLEOTIDE SEQUENCE [LARGE SCALE GENOMIC DNA]</scope>
    <source>
        <strain evidence="1 4">NBRC 100868</strain>
    </source>
</reference>
<organism evidence="2 3">
    <name type="scientific">Halolactibacillus halophilus</name>
    <dbReference type="NCBI Taxonomy" id="306540"/>
    <lineage>
        <taxon>Bacteria</taxon>
        <taxon>Bacillati</taxon>
        <taxon>Bacillota</taxon>
        <taxon>Bacilli</taxon>
        <taxon>Bacillales</taxon>
        <taxon>Bacillaceae</taxon>
        <taxon>Halolactibacillus</taxon>
    </lineage>
</organism>
<protein>
    <submittedName>
        <fullName evidence="2">Uncharacterized protein</fullName>
    </submittedName>
</protein>
<gene>
    <name evidence="1" type="ORF">HHA03_19080</name>
    <name evidence="2" type="ORF">SAMN05421839_13312</name>
</gene>
<dbReference type="EMBL" id="BJWI01000034">
    <property type="protein sequence ID" value="GEM02376.1"/>
    <property type="molecule type" value="Genomic_DNA"/>
</dbReference>
<evidence type="ECO:0000313" key="1">
    <source>
        <dbReference type="EMBL" id="GEM02376.1"/>
    </source>
</evidence>
<dbReference type="Proteomes" id="UP000242243">
    <property type="component" value="Unassembled WGS sequence"/>
</dbReference>
<dbReference type="Proteomes" id="UP000321547">
    <property type="component" value="Unassembled WGS sequence"/>
</dbReference>
<keyword evidence="4" id="KW-1185">Reference proteome</keyword>
<dbReference type="EMBL" id="FOXC01000033">
    <property type="protein sequence ID" value="SFP60738.1"/>
    <property type="molecule type" value="Genomic_DNA"/>
</dbReference>
<evidence type="ECO:0000313" key="3">
    <source>
        <dbReference type="Proteomes" id="UP000242243"/>
    </source>
</evidence>
<accession>A0A1I5RQD9</accession>